<dbReference type="AlphaFoldDB" id="A0A1H0CVK9"/>
<evidence type="ECO:0008006" key="5">
    <source>
        <dbReference type="Google" id="ProtNLM"/>
    </source>
</evidence>
<dbReference type="InterPro" id="IPR038573">
    <property type="entry name" value="BrnT_sf"/>
</dbReference>
<keyword evidence="4" id="KW-1185">Reference proteome</keyword>
<dbReference type="Gene3D" id="3.10.450.530">
    <property type="entry name" value="Ribonuclease toxin, BrnT, of type II toxin-antitoxin system"/>
    <property type="match status" value="1"/>
</dbReference>
<gene>
    <name evidence="1" type="ORF">PSAN_54020</name>
    <name evidence="2" type="ORF">SAMN04490179_5086</name>
</gene>
<dbReference type="Proteomes" id="UP000748067">
    <property type="component" value="Unassembled WGS sequence"/>
</dbReference>
<reference evidence="1 4" key="1">
    <citation type="submission" date="2015-01" db="EMBL/GenBank/DDBJ databases">
        <title>Genome Sequence of Pseudomonas antarctica CMS 35.</title>
        <authorList>
            <person name="Voget S."/>
            <person name="Chow J."/>
            <person name="Daniel R."/>
            <person name="Streit W."/>
        </authorList>
    </citation>
    <scope>NUCLEOTIDE SEQUENCE [LARGE SCALE GENOMIC DNA]</scope>
    <source>
        <strain evidence="1 4">CMS 35</strain>
    </source>
</reference>
<proteinExistence type="predicted"/>
<dbReference type="OrthoDB" id="9802417at2"/>
<sequence>MKSFDYEYDPEKNELNKDKHGVNLADAEMVFYDDRALRDLEDKDHDEQRWVAVGLDAAGRLLTVLFTYRDPDIIRAISARKATAKERRSYARGKR</sequence>
<dbReference type="RefSeq" id="WP_083359523.1">
    <property type="nucleotide sequence ID" value="NZ_JXDI01000004.1"/>
</dbReference>
<dbReference type="Proteomes" id="UP000182470">
    <property type="component" value="Chromosome I"/>
</dbReference>
<reference evidence="2 3" key="2">
    <citation type="submission" date="2016-10" db="EMBL/GenBank/DDBJ databases">
        <authorList>
            <person name="de Groot N.N."/>
        </authorList>
    </citation>
    <scope>NUCLEOTIDE SEQUENCE [LARGE SCALE GENOMIC DNA]</scope>
    <source>
        <strain evidence="2 3">BS2772</strain>
    </source>
</reference>
<dbReference type="EMBL" id="JXDI01000004">
    <property type="protein sequence ID" value="KAF2406177.1"/>
    <property type="molecule type" value="Genomic_DNA"/>
</dbReference>
<protein>
    <recommendedName>
        <fullName evidence="5">BrnT family toxin</fullName>
    </recommendedName>
</protein>
<evidence type="ECO:0000313" key="4">
    <source>
        <dbReference type="Proteomes" id="UP000748067"/>
    </source>
</evidence>
<dbReference type="InterPro" id="IPR007460">
    <property type="entry name" value="BrnT_toxin"/>
</dbReference>
<organism evidence="2 3">
    <name type="scientific">Pseudomonas antarctica</name>
    <dbReference type="NCBI Taxonomy" id="219572"/>
    <lineage>
        <taxon>Bacteria</taxon>
        <taxon>Pseudomonadati</taxon>
        <taxon>Pseudomonadota</taxon>
        <taxon>Gammaproteobacteria</taxon>
        <taxon>Pseudomonadales</taxon>
        <taxon>Pseudomonadaceae</taxon>
        <taxon>Pseudomonas</taxon>
    </lineage>
</organism>
<evidence type="ECO:0000313" key="2">
    <source>
        <dbReference type="EMBL" id="SDN61711.1"/>
    </source>
</evidence>
<dbReference type="Pfam" id="PF04365">
    <property type="entry name" value="BrnT_toxin"/>
    <property type="match status" value="1"/>
</dbReference>
<accession>A0A1H0CVK9</accession>
<evidence type="ECO:0000313" key="1">
    <source>
        <dbReference type="EMBL" id="KAF2406177.1"/>
    </source>
</evidence>
<evidence type="ECO:0000313" key="3">
    <source>
        <dbReference type="Proteomes" id="UP000182470"/>
    </source>
</evidence>
<dbReference type="EMBL" id="LT629704">
    <property type="protein sequence ID" value="SDN61711.1"/>
    <property type="molecule type" value="Genomic_DNA"/>
</dbReference>
<name>A0A1H0CVK9_9PSED</name>